<protein>
    <submittedName>
        <fullName evidence="1">Uncharacterized protein</fullName>
    </submittedName>
</protein>
<dbReference type="AlphaFoldDB" id="A0A1W1HJU9"/>
<dbReference type="EMBL" id="FWEV01000324">
    <property type="protein sequence ID" value="SLM32652.1"/>
    <property type="molecule type" value="Genomic_DNA"/>
</dbReference>
<name>A0A1W1HJU9_9BACT</name>
<accession>A0A1W1HJU9</accession>
<evidence type="ECO:0000313" key="2">
    <source>
        <dbReference type="Proteomes" id="UP000191931"/>
    </source>
</evidence>
<keyword evidence="2" id="KW-1185">Reference proteome</keyword>
<dbReference type="Proteomes" id="UP000191931">
    <property type="component" value="Unassembled WGS sequence"/>
</dbReference>
<reference evidence="1 2" key="1">
    <citation type="submission" date="2017-03" db="EMBL/GenBank/DDBJ databases">
        <authorList>
            <person name="Afonso C.L."/>
            <person name="Miller P.J."/>
            <person name="Scott M.A."/>
            <person name="Spackman E."/>
            <person name="Goraichik I."/>
            <person name="Dimitrov K.M."/>
            <person name="Suarez D.L."/>
            <person name="Swayne D.E."/>
        </authorList>
    </citation>
    <scope>NUCLEOTIDE SEQUENCE [LARGE SCALE GENOMIC DNA]</scope>
    <source>
        <strain evidence="1">PRJEB14757</strain>
    </source>
</reference>
<gene>
    <name evidence="1" type="ORF">MTBBW1_790050</name>
</gene>
<evidence type="ECO:0000313" key="1">
    <source>
        <dbReference type="EMBL" id="SLM32652.1"/>
    </source>
</evidence>
<proteinExistence type="predicted"/>
<sequence>MRVILYVSCDWPKLSSWMIYEIGSIERVRQVTNRETFFAKLKMEFLLFVLEKD</sequence>
<organism evidence="1 2">
    <name type="scientific">Desulfamplus magnetovallimortis</name>
    <dbReference type="NCBI Taxonomy" id="1246637"/>
    <lineage>
        <taxon>Bacteria</taxon>
        <taxon>Pseudomonadati</taxon>
        <taxon>Thermodesulfobacteriota</taxon>
        <taxon>Desulfobacteria</taxon>
        <taxon>Desulfobacterales</taxon>
        <taxon>Desulfobacteraceae</taxon>
        <taxon>Desulfamplus</taxon>
    </lineage>
</organism>